<reference evidence="1 2" key="1">
    <citation type="submission" date="2019-07" db="EMBL/GenBank/DDBJ databases">
        <title>Whole genome shotgun sequence of Chitinophaga cymbidii NBRC 109752.</title>
        <authorList>
            <person name="Hosoyama A."/>
            <person name="Uohara A."/>
            <person name="Ohji S."/>
            <person name="Ichikawa N."/>
        </authorList>
    </citation>
    <scope>NUCLEOTIDE SEQUENCE [LARGE SCALE GENOMIC DNA]</scope>
    <source>
        <strain evidence="1 2">NBRC 109752</strain>
    </source>
</reference>
<proteinExistence type="predicted"/>
<sequence>MNVALRISLTLMAETQTGIRIEGKDPVGQYVEVYKCRNEKAILFVTIQVFSAISDNEIFETSEPAV</sequence>
<evidence type="ECO:0000313" key="1">
    <source>
        <dbReference type="EMBL" id="GEP94477.1"/>
    </source>
</evidence>
<keyword evidence="2" id="KW-1185">Reference proteome</keyword>
<comment type="caution">
    <text evidence="1">The sequence shown here is derived from an EMBL/GenBank/DDBJ whole genome shotgun (WGS) entry which is preliminary data.</text>
</comment>
<gene>
    <name evidence="1" type="ORF">CCY01nite_07370</name>
</gene>
<accession>A0A512RFI3</accession>
<dbReference type="AlphaFoldDB" id="A0A512RFI3"/>
<evidence type="ECO:0000313" key="2">
    <source>
        <dbReference type="Proteomes" id="UP000321436"/>
    </source>
</evidence>
<dbReference type="Proteomes" id="UP000321436">
    <property type="component" value="Unassembled WGS sequence"/>
</dbReference>
<organism evidence="1 2">
    <name type="scientific">Chitinophaga cymbidii</name>
    <dbReference type="NCBI Taxonomy" id="1096750"/>
    <lineage>
        <taxon>Bacteria</taxon>
        <taxon>Pseudomonadati</taxon>
        <taxon>Bacteroidota</taxon>
        <taxon>Chitinophagia</taxon>
        <taxon>Chitinophagales</taxon>
        <taxon>Chitinophagaceae</taxon>
        <taxon>Chitinophaga</taxon>
    </lineage>
</organism>
<protein>
    <submittedName>
        <fullName evidence="1">Uncharacterized protein</fullName>
    </submittedName>
</protein>
<name>A0A512RFI3_9BACT</name>
<dbReference type="EMBL" id="BKAU01000001">
    <property type="protein sequence ID" value="GEP94477.1"/>
    <property type="molecule type" value="Genomic_DNA"/>
</dbReference>